<keyword evidence="1" id="KW-0614">Plasmid</keyword>
<reference evidence="1 2" key="1">
    <citation type="submission" date="2014-12" db="EMBL/GenBank/DDBJ databases">
        <title>Complete genome sequence of Streptomyces vietnamensis strain GIMV4.0001, a genetic manipulable producer of the benzoisochromanequinone antibiotic granaticin.</title>
        <authorList>
            <person name="Deng M.R."/>
            <person name="Guo J."/>
            <person name="Ma L.Y."/>
            <person name="Feng G.D."/>
            <person name="Mo C.Y."/>
            <person name="Zhu H.H."/>
        </authorList>
    </citation>
    <scope>NUCLEOTIDE SEQUENCE [LARGE SCALE GENOMIC DNA]</scope>
    <source>
        <strain evidence="2">GIMV4.0001</strain>
        <plasmid evidence="1 2">pSVL1</plasmid>
    </source>
</reference>
<geneLocation type="plasmid" evidence="1 2">
    <name>pSVL1</name>
</geneLocation>
<dbReference type="RefSeq" id="WP_041134958.1">
    <property type="nucleotide sequence ID" value="NZ_CP010408.1"/>
</dbReference>
<keyword evidence="2" id="KW-1185">Reference proteome</keyword>
<evidence type="ECO:0000313" key="1">
    <source>
        <dbReference type="EMBL" id="AJF70491.1"/>
    </source>
</evidence>
<proteinExistence type="predicted"/>
<dbReference type="KEGG" id="svt:SVTN_40775"/>
<dbReference type="Proteomes" id="UP000031774">
    <property type="component" value="Plasmid pSVL1"/>
</dbReference>
<dbReference type="EMBL" id="CP010408">
    <property type="protein sequence ID" value="AJF70491.1"/>
    <property type="molecule type" value="Genomic_DNA"/>
</dbReference>
<name>A0A0B5IDB1_9ACTN</name>
<dbReference type="HOGENOM" id="CLU_2014061_0_0_11"/>
<dbReference type="AlphaFoldDB" id="A0A0B5IDB1"/>
<evidence type="ECO:0000313" key="2">
    <source>
        <dbReference type="Proteomes" id="UP000031774"/>
    </source>
</evidence>
<sequence length="123" mass="13512">MPTLLQNGYALRVEPTGGFRLLDWDADTCPQDALGADQVRSVDLTTQLIMWTDELAVPLGLPANAPARQLLHAYQANPTPVCGVAVFTGSTRAGALLGLTEDQALMLVDRYFNRHRDVPRPRR</sequence>
<protein>
    <submittedName>
        <fullName evidence="1">Uncharacterized protein</fullName>
    </submittedName>
</protein>
<accession>A0A0B5IDB1</accession>
<organism evidence="1 2">
    <name type="scientific">Streptomyces vietnamensis</name>
    <dbReference type="NCBI Taxonomy" id="362257"/>
    <lineage>
        <taxon>Bacteria</taxon>
        <taxon>Bacillati</taxon>
        <taxon>Actinomycetota</taxon>
        <taxon>Actinomycetes</taxon>
        <taxon>Kitasatosporales</taxon>
        <taxon>Streptomycetaceae</taxon>
        <taxon>Streptomyces</taxon>
    </lineage>
</organism>
<gene>
    <name evidence="1" type="ORF">SVTN_40775</name>
</gene>